<dbReference type="InterPro" id="IPR013106">
    <property type="entry name" value="Ig_V-set"/>
</dbReference>
<protein>
    <recommendedName>
        <fullName evidence="5">Ig-like domain-containing protein</fullName>
    </recommendedName>
</protein>
<feature type="compositionally biased region" description="Basic and acidic residues" evidence="2">
    <location>
        <begin position="845"/>
        <end position="861"/>
    </location>
</feature>
<feature type="domain" description="Ig-like" evidence="5">
    <location>
        <begin position="29"/>
        <end position="126"/>
    </location>
</feature>
<dbReference type="InterPro" id="IPR013783">
    <property type="entry name" value="Ig-like_fold"/>
</dbReference>
<comment type="caution">
    <text evidence="6">The sequence shown here is derived from an EMBL/GenBank/DDBJ whole genome shotgun (WGS) entry which is preliminary data.</text>
</comment>
<evidence type="ECO:0000313" key="6">
    <source>
        <dbReference type="EMBL" id="KAI7797120.1"/>
    </source>
</evidence>
<dbReference type="InterPro" id="IPR007110">
    <property type="entry name" value="Ig-like_dom"/>
</dbReference>
<evidence type="ECO:0000256" key="4">
    <source>
        <dbReference type="SAM" id="SignalP"/>
    </source>
</evidence>
<evidence type="ECO:0000256" key="3">
    <source>
        <dbReference type="SAM" id="Phobius"/>
    </source>
</evidence>
<dbReference type="Pfam" id="PF07686">
    <property type="entry name" value="V-set"/>
    <property type="match status" value="1"/>
</dbReference>
<keyword evidence="1" id="KW-0393">Immunoglobulin domain</keyword>
<proteinExistence type="predicted"/>
<dbReference type="PANTHER" id="PTHR23411">
    <property type="entry name" value="TAPASIN"/>
    <property type="match status" value="1"/>
</dbReference>
<feature type="region of interest" description="Disordered" evidence="2">
    <location>
        <begin position="926"/>
        <end position="953"/>
    </location>
</feature>
<dbReference type="SMART" id="SM00409">
    <property type="entry name" value="IG"/>
    <property type="match status" value="2"/>
</dbReference>
<dbReference type="InterPro" id="IPR003599">
    <property type="entry name" value="Ig_sub"/>
</dbReference>
<keyword evidence="4" id="KW-0732">Signal</keyword>
<feature type="chain" id="PRO_5040888682" description="Ig-like domain-containing protein" evidence="4">
    <location>
        <begin position="33"/>
        <end position="970"/>
    </location>
</feature>
<accession>A0A9W7TH34</accession>
<gene>
    <name evidence="6" type="ORF">IRJ41_013302</name>
</gene>
<evidence type="ECO:0000313" key="7">
    <source>
        <dbReference type="Proteomes" id="UP001059041"/>
    </source>
</evidence>
<feature type="domain" description="Ig-like" evidence="5">
    <location>
        <begin position="225"/>
        <end position="325"/>
    </location>
</feature>
<feature type="transmembrane region" description="Helical" evidence="3">
    <location>
        <begin position="342"/>
        <end position="363"/>
    </location>
</feature>
<dbReference type="PROSITE" id="PS50835">
    <property type="entry name" value="IG_LIKE"/>
    <property type="match status" value="4"/>
</dbReference>
<keyword evidence="3" id="KW-1133">Transmembrane helix</keyword>
<dbReference type="AlphaFoldDB" id="A0A9W7TH34"/>
<reference evidence="6" key="1">
    <citation type="submission" date="2021-02" db="EMBL/GenBank/DDBJ databases">
        <title>Comparative genomics reveals that relaxation of natural selection precedes convergent phenotypic evolution of cavefish.</title>
        <authorList>
            <person name="Peng Z."/>
        </authorList>
    </citation>
    <scope>NUCLEOTIDE SEQUENCE</scope>
    <source>
        <tissue evidence="6">Muscle</tissue>
    </source>
</reference>
<keyword evidence="7" id="KW-1185">Reference proteome</keyword>
<keyword evidence="3" id="KW-0472">Membrane</keyword>
<feature type="signal peptide" evidence="4">
    <location>
        <begin position="1"/>
        <end position="32"/>
    </location>
</feature>
<dbReference type="CDD" id="cd00098">
    <property type="entry name" value="IgC1"/>
    <property type="match status" value="2"/>
</dbReference>
<evidence type="ECO:0000256" key="1">
    <source>
        <dbReference type="ARBA" id="ARBA00023319"/>
    </source>
</evidence>
<dbReference type="Gene3D" id="2.60.40.10">
    <property type="entry name" value="Immunoglobulins"/>
    <property type="match status" value="5"/>
</dbReference>
<name>A0A9W7TH34_TRIRA</name>
<dbReference type="PROSITE" id="PS00290">
    <property type="entry name" value="IG_MHC"/>
    <property type="match status" value="1"/>
</dbReference>
<evidence type="ECO:0000256" key="2">
    <source>
        <dbReference type="SAM" id="MobiDB-lite"/>
    </source>
</evidence>
<dbReference type="InterPro" id="IPR003006">
    <property type="entry name" value="Ig/MHC_CS"/>
</dbReference>
<dbReference type="Pfam" id="PF07654">
    <property type="entry name" value="C1-set"/>
    <property type="match status" value="3"/>
</dbReference>
<organism evidence="6 7">
    <name type="scientific">Triplophysa rosa</name>
    <name type="common">Cave loach</name>
    <dbReference type="NCBI Taxonomy" id="992332"/>
    <lineage>
        <taxon>Eukaryota</taxon>
        <taxon>Metazoa</taxon>
        <taxon>Chordata</taxon>
        <taxon>Craniata</taxon>
        <taxon>Vertebrata</taxon>
        <taxon>Euteleostomi</taxon>
        <taxon>Actinopterygii</taxon>
        <taxon>Neopterygii</taxon>
        <taxon>Teleostei</taxon>
        <taxon>Ostariophysi</taxon>
        <taxon>Cypriniformes</taxon>
        <taxon>Nemacheilidae</taxon>
        <taxon>Triplophysa</taxon>
    </lineage>
</organism>
<dbReference type="InterPro" id="IPR036179">
    <property type="entry name" value="Ig-like_dom_sf"/>
</dbReference>
<feature type="region of interest" description="Disordered" evidence="2">
    <location>
        <begin position="845"/>
        <end position="865"/>
    </location>
</feature>
<dbReference type="CDD" id="cd00096">
    <property type="entry name" value="Ig"/>
    <property type="match status" value="1"/>
</dbReference>
<dbReference type="InterPro" id="IPR050380">
    <property type="entry name" value="Immune_Resp_Modulators"/>
</dbReference>
<dbReference type="SUPFAM" id="SSF48726">
    <property type="entry name" value="Immunoglobulin"/>
    <property type="match status" value="5"/>
</dbReference>
<sequence>MIRNMSSVQEIAMRCKVLFCLWLLGLIKPGFSAEVSVPPGSSVVLNCSFTLSPIVDNSLLSITWSFNGSVIASKNHSQPGFFLNTTDSFFGSFPLTVYNTTPNHQGVYECSMSYNDTDYSTDVTLTILVPPMVFISSLDMVLKIKGEIECWAKGFSPPQIMFTWTRAEEKIPAPYKLLVNRTEDGLYDAVSVLTFIPNLSDQNTTFGCEVQHKALVKPTTMKFKPRVIVLPKVTLATVPSGTHTSLLTLSCDITGFFPHNISVLWIQNGEVLPEHSKAVQNEDGMYRTHRYHTLSLEERKKGGEVQCVAQQPHVSEPAYGTIDLSTVDPHVQNPGLNKSAKASVALMIISLTLVFLLCFGFSWKRRDEKLKSLNISAIVLPPRVVVGRKGRVTISVEGKLADRVQTAWFLNDVPIKDTSYTGEKKYGHFRSATYTPHNSHVSVASEKGPLLSSTAAGYYKLHTQLPLRSSSGTNKQLFSSLTFIPNLSIHKGAVFKCRISYKGKDKTVAERVSDKFTILAPPQVSEIQFSEPNGDGGVVTMTAQAAHFHPDIITFRWFCQGGELCPVSVPPALSAPRPDAESFFSAMSQCRLPKAELERGETRVWVTVHHMALKRPIIRETRGFIKNPTISEITPSSHPCTMERPLTLACDITDFYPPEISVKWLHLTGYVIEDKEETKVEIMEGSELWGPLQNLPRTFRTKAILKNVDKTIRGGEIMCRVSHCSLLKPIERVWKNIVVPSIPSSLSVRWGSDGVRIFSILLVGGNPNAEVLWAAGGATFFKLLSKETEKNNSDGNVELKSVCAVVKSQESRRGGHTHKIRPPVVDLNAEYEMMNTLVGEMKSIKEDQQPEQKEHIQKNNTEEEMQLDSSCINSVSLTDKRQDLSVTVEITHPALSLPVYLTWTGLCTGETSGLVGTAQTHARATATLVPSGNSGRPDGQGSEHTGRAAGQRALRTPDYCGTHLWWRTSG</sequence>
<keyword evidence="3" id="KW-0812">Transmembrane</keyword>
<dbReference type="SMART" id="SM00407">
    <property type="entry name" value="IGc1"/>
    <property type="match status" value="3"/>
</dbReference>
<dbReference type="OrthoDB" id="10043043at2759"/>
<dbReference type="InterPro" id="IPR003597">
    <property type="entry name" value="Ig_C1-set"/>
</dbReference>
<dbReference type="EMBL" id="JAFHDT010000018">
    <property type="protein sequence ID" value="KAI7797120.1"/>
    <property type="molecule type" value="Genomic_DNA"/>
</dbReference>
<dbReference type="Proteomes" id="UP001059041">
    <property type="component" value="Linkage Group LG18"/>
</dbReference>
<feature type="domain" description="Ig-like" evidence="5">
    <location>
        <begin position="628"/>
        <end position="723"/>
    </location>
</feature>
<evidence type="ECO:0000259" key="5">
    <source>
        <dbReference type="PROSITE" id="PS50835"/>
    </source>
</evidence>
<feature type="domain" description="Ig-like" evidence="5">
    <location>
        <begin position="131"/>
        <end position="224"/>
    </location>
</feature>